<feature type="signal peptide" evidence="6">
    <location>
        <begin position="1"/>
        <end position="23"/>
    </location>
</feature>
<dbReference type="GO" id="GO:0004190">
    <property type="term" value="F:aspartic-type endopeptidase activity"/>
    <property type="evidence" value="ECO:0007669"/>
    <property type="project" value="InterPro"/>
</dbReference>
<evidence type="ECO:0000256" key="3">
    <source>
        <dbReference type="ARBA" id="ARBA00023136"/>
    </source>
</evidence>
<organism evidence="8 9">
    <name type="scientific">Bradyrhizobium zhanjiangense</name>
    <dbReference type="NCBI Taxonomy" id="1325107"/>
    <lineage>
        <taxon>Bacteria</taxon>
        <taxon>Pseudomonadati</taxon>
        <taxon>Pseudomonadota</taxon>
        <taxon>Alphaproteobacteria</taxon>
        <taxon>Hyphomicrobiales</taxon>
        <taxon>Nitrobacteraceae</taxon>
        <taxon>Bradyrhizobium</taxon>
    </lineage>
</organism>
<dbReference type="EMBL" id="RKMK01000062">
    <property type="protein sequence ID" value="RXG85098.1"/>
    <property type="molecule type" value="Genomic_DNA"/>
</dbReference>
<dbReference type="PANTHER" id="PTHR34001:SF3">
    <property type="entry name" value="BLL7405 PROTEIN"/>
    <property type="match status" value="1"/>
</dbReference>
<dbReference type="GO" id="GO:0009279">
    <property type="term" value="C:cell outer membrane"/>
    <property type="evidence" value="ECO:0007669"/>
    <property type="project" value="UniProtKB-SubCell"/>
</dbReference>
<feature type="domain" description="Outer membrane protein beta-barrel" evidence="7">
    <location>
        <begin position="13"/>
        <end position="251"/>
    </location>
</feature>
<dbReference type="Pfam" id="PF13505">
    <property type="entry name" value="OMP_b-brl"/>
    <property type="match status" value="1"/>
</dbReference>
<dbReference type="InterPro" id="IPR053724">
    <property type="entry name" value="OMP_A26_sf"/>
</dbReference>
<keyword evidence="8" id="KW-0378">Hydrolase</keyword>
<dbReference type="SUPFAM" id="SSF56925">
    <property type="entry name" value="OMPA-like"/>
    <property type="match status" value="1"/>
</dbReference>
<dbReference type="Proteomes" id="UP000290174">
    <property type="component" value="Unassembled WGS sequence"/>
</dbReference>
<dbReference type="AlphaFoldDB" id="A0A4Q0Q7W7"/>
<dbReference type="SUPFAM" id="SSF69917">
    <property type="entry name" value="OMPT-like"/>
    <property type="match status" value="1"/>
</dbReference>
<accession>A0A4Q0Q7W7</accession>
<evidence type="ECO:0000256" key="4">
    <source>
        <dbReference type="ARBA" id="ARBA00023237"/>
    </source>
</evidence>
<sequence length="575" mass="61710">MLSGVRLLGATTIALVATGAANAADLEQVKLPAAVWNWSGGYIGGHVGGGYGRTSFSNPYGPPIYGGIVDTPAFLAGGQIGYNWQKNGWVFGVELDASGVASDGTNTCFASSGLIVSANCKAGPNIFATATGRVGYAFGALGRTLAYLKGGVAWQGNQGDVVNNNEFNGQLPQQKTHFDHGRFGGIIGLGVEQALTPAWSVTAEYDYLHFSGASVATPPTVQYPPFAIVPANTTSLSSDYHIGKIGLNYHFGADPWTAQWFDAPLYAKAPAGTPPSAYTAGWSFEGGSRLWLSRGRFQWDNSTAAAGGLEDPSILGSRLTYHRLDGLSGELFGRADSPWGVFLKGNIGLGRFDKGNMNDEDWSLPPSFSGTITLPYVNTVSGQGNGRFSYYTADAGYDFLRGANYKVGGFVGWTYYDQSSDSTGCVETVNLRSSCLARGDDRIIGSQNTQWNAPRIGLSAETMLTKRWRLNTDVAYLPWTNFKGRDNHLMRHQTTFAEQGGNGGNGVQIEGVLSYFITKNVSVGVGGRYWAMWTKERGEVICKGSDSKCTGAPPAFARFSMERWGTFFQASYRFD</sequence>
<comment type="caution">
    <text evidence="8">The sequence shown here is derived from an EMBL/GenBank/DDBJ whole genome shotgun (WGS) entry which is preliminary data.</text>
</comment>
<dbReference type="InterPro" id="IPR020080">
    <property type="entry name" value="OM_adhesin/peptidase_omptin"/>
</dbReference>
<name>A0A4Q0Q7W7_9BRAD</name>
<keyword evidence="2 6" id="KW-0732">Signal</keyword>
<evidence type="ECO:0000256" key="6">
    <source>
        <dbReference type="SAM" id="SignalP"/>
    </source>
</evidence>
<keyword evidence="4" id="KW-0998">Cell outer membrane</keyword>
<dbReference type="InterPro" id="IPR011250">
    <property type="entry name" value="OMP/PagP_B-barrel"/>
</dbReference>
<evidence type="ECO:0000256" key="5">
    <source>
        <dbReference type="ARBA" id="ARBA00038306"/>
    </source>
</evidence>
<keyword evidence="8" id="KW-0645">Protease</keyword>
<dbReference type="InterPro" id="IPR000036">
    <property type="entry name" value="Peptidase_A26_omptin"/>
</dbReference>
<dbReference type="Gene3D" id="2.40.128.90">
    <property type="entry name" value="OMPT-like"/>
    <property type="match status" value="1"/>
</dbReference>
<evidence type="ECO:0000259" key="7">
    <source>
        <dbReference type="Pfam" id="PF13505"/>
    </source>
</evidence>
<evidence type="ECO:0000256" key="2">
    <source>
        <dbReference type="ARBA" id="ARBA00022729"/>
    </source>
</evidence>
<feature type="chain" id="PRO_5020905999" evidence="6">
    <location>
        <begin position="24"/>
        <end position="575"/>
    </location>
</feature>
<reference evidence="8 9" key="1">
    <citation type="submission" date="2018-11" db="EMBL/GenBank/DDBJ databases">
        <title>Bradyrhizobium sp. nov., isolated from effective nodules of peanut in China.</title>
        <authorList>
            <person name="Li Y."/>
        </authorList>
    </citation>
    <scope>NUCLEOTIDE SEQUENCE [LARGE SCALE GENOMIC DNA]</scope>
    <source>
        <strain evidence="8 9">CCBAU 51770</strain>
    </source>
</reference>
<dbReference type="GO" id="GO:0006508">
    <property type="term" value="P:proteolysis"/>
    <property type="evidence" value="ECO:0007669"/>
    <property type="project" value="UniProtKB-KW"/>
</dbReference>
<dbReference type="Pfam" id="PF01278">
    <property type="entry name" value="Omptin"/>
    <property type="match status" value="1"/>
</dbReference>
<gene>
    <name evidence="8" type="ORF">EAS61_37095</name>
</gene>
<evidence type="ECO:0000256" key="1">
    <source>
        <dbReference type="ARBA" id="ARBA00004442"/>
    </source>
</evidence>
<protein>
    <submittedName>
        <fullName evidence="8">Omptin family outer membrane protease</fullName>
    </submittedName>
</protein>
<dbReference type="InterPro" id="IPR027385">
    <property type="entry name" value="Beta-barrel_OMP"/>
</dbReference>
<comment type="similarity">
    <text evidence="5">Belongs to the Omp25/RopB family.</text>
</comment>
<dbReference type="InterPro" id="IPR051692">
    <property type="entry name" value="OMP-like"/>
</dbReference>
<evidence type="ECO:0000313" key="9">
    <source>
        <dbReference type="Proteomes" id="UP000290174"/>
    </source>
</evidence>
<dbReference type="PANTHER" id="PTHR34001">
    <property type="entry name" value="BLL7405 PROTEIN"/>
    <property type="match status" value="1"/>
</dbReference>
<comment type="subcellular location">
    <subcellularLocation>
        <location evidence="1">Cell outer membrane</location>
    </subcellularLocation>
</comment>
<evidence type="ECO:0000313" key="8">
    <source>
        <dbReference type="EMBL" id="RXG85098.1"/>
    </source>
</evidence>
<dbReference type="Gene3D" id="2.40.160.20">
    <property type="match status" value="1"/>
</dbReference>
<proteinExistence type="inferred from homology"/>
<keyword evidence="3" id="KW-0472">Membrane</keyword>